<comment type="caution">
    <text evidence="1">The sequence shown here is derived from an EMBL/GenBank/DDBJ whole genome shotgun (WGS) entry which is preliminary data.</text>
</comment>
<dbReference type="Pfam" id="PF14390">
    <property type="entry name" value="DUF4420"/>
    <property type="match status" value="1"/>
</dbReference>
<name>A0ABR5JZZ4_9BACI</name>
<sequence length="339" mass="39811">MINITEAFRKLIDQAETAQNEEVYKLKTIQFNEPIMMIGIDLITKERRIYIDITDENWNDDQMKSFPKWKGVSVTKEFFEKIGPLKEKVFLIIAQDDEGSEEIFEKLLQSLVDHILINEDQPLSTVIYGVLDRWHNFFRFKSNIRLSLEEQMGVFGELYYIDSWLRKFEDEPPLIIDAWKGPTRHRVDFVKKNIGVEIKTTSPKIHDGIRISNETQLELSDVIQKIYLYVLKIEDTQSDGLSIQNLMDSIRSQLNARSQTGLVRFNDFLLELYILDGIYNDIFFYIHNEEAYEVTEQFPKITRNDLPVGVSNVSYSIDLSHCIDYKIETDKVYYSNKEG</sequence>
<reference evidence="2" key="1">
    <citation type="submission" date="2015-07" db="EMBL/GenBank/DDBJ databases">
        <title>Fjat-14205 dsm 2895.</title>
        <authorList>
            <person name="Liu B."/>
            <person name="Wang J."/>
            <person name="Zhu Y."/>
            <person name="Liu G."/>
            <person name="Chen Q."/>
            <person name="Chen Z."/>
            <person name="Lan J."/>
            <person name="Che J."/>
            <person name="Ge C."/>
            <person name="Shi H."/>
            <person name="Pan Z."/>
            <person name="Liu X."/>
        </authorList>
    </citation>
    <scope>NUCLEOTIDE SEQUENCE [LARGE SCALE GENOMIC DNA]</scope>
    <source>
        <strain evidence="2">DSM 25560</strain>
    </source>
</reference>
<protein>
    <recommendedName>
        <fullName evidence="3">PD-(D/E)XK motif protein</fullName>
    </recommendedName>
</protein>
<dbReference type="InterPro" id="IPR025534">
    <property type="entry name" value="DUF4420"/>
</dbReference>
<proteinExistence type="predicted"/>
<evidence type="ECO:0008006" key="3">
    <source>
        <dbReference type="Google" id="ProtNLM"/>
    </source>
</evidence>
<gene>
    <name evidence="1" type="ORF">AEA09_03475</name>
</gene>
<evidence type="ECO:0000313" key="2">
    <source>
        <dbReference type="Proteomes" id="UP000050668"/>
    </source>
</evidence>
<keyword evidence="2" id="KW-1185">Reference proteome</keyword>
<dbReference type="EMBL" id="LGRV01000003">
    <property type="protein sequence ID" value="KOS67709.1"/>
    <property type="molecule type" value="Genomic_DNA"/>
</dbReference>
<dbReference type="Proteomes" id="UP000050668">
    <property type="component" value="Unassembled WGS sequence"/>
</dbReference>
<organism evidence="1 2">
    <name type="scientific">Lysinibacillus contaminans</name>
    <dbReference type="NCBI Taxonomy" id="1293441"/>
    <lineage>
        <taxon>Bacteria</taxon>
        <taxon>Bacillati</taxon>
        <taxon>Bacillota</taxon>
        <taxon>Bacilli</taxon>
        <taxon>Bacillales</taxon>
        <taxon>Bacillaceae</taxon>
        <taxon>Lysinibacillus</taxon>
    </lineage>
</organism>
<accession>A0ABR5JZZ4</accession>
<evidence type="ECO:0000313" key="1">
    <source>
        <dbReference type="EMBL" id="KOS67709.1"/>
    </source>
</evidence>
<dbReference type="RefSeq" id="WP_053582518.1">
    <property type="nucleotide sequence ID" value="NZ_LGRV01000003.1"/>
</dbReference>